<sequence length="953" mass="110832">MIKTINNDFNVNDFDFVITPSYLENYYKERFLDDDVLISNIKNFVLNNYTGDKTLASDFDSQVIMYNTLNKVKDDLTYYKNIRIKDMVNELINTYDDFYDYDLIDSNKIRDLRLIYKKFEEELLNKGLINYRMLFNDVLENNSFSGSYLFTCFSMFDKMEIHLLKKISKEASLYVLLDNVCNDVLYKELKKIDSTLEFNYDDVLKKKYFVKALNDVSDEVSFVSNDIACKMYNKEARSYDDFLIVTNSVNNYLPYFDLFFNHPYTNEKTSGLLVSRFLNTFLKVLNGDFSCGTFIDLLKTDVLNVDEKMTSLIYNYVYHYDIYTELFYLPFNKNYYSKDVLDKINEVKDSIINPIRHLALNVVESNNKTEILRYLYIYLSEEGILDNLYLKDEAGCELLISLLESINNNLDINADLKVIIDVLENACLTRNKVVSMQDCVTVTDLKNACFEDKKFVYLIGADTILSDFKINGLINVNDVSKSLLIDKINDHENYAHYLFYKVLSKNGIISYPKLGSDLRLKEASPLLDLISKKDYDVNKIYDKNMLINDYATRLSKNEIDGVLDDDFKFINESNNHDLNYTVDKKIIKKIYGDTLSITPSKMETYAKCPFMFFVNYTLNVNDGEKDLFDNRKIGSLVHFVLEEIIKNDITKVNDDVIDNLIYKYAILYLKENDVTITNVIDYVVKQVSKSIKEVIKNIIKERNVSNFKPLYLEFRINDDALIKPVLIKLDNANLKLSGIVDRVDVCEDDDNFYFRVIDYKTGDKKFRLDDVLDGLNLQMLLYMLTINKEGNKLTNKRVYPSAILYYPALVKNQNASRSLSSAEKEEKIRESLKMNGMVLNDDKVLSNLGSNNAGNFISFTTRGKINEEKVYTLDELDAIFKCIKKVLKTYGNDILNGRFKAAPFKGRNDACLYCKYSAICKFDGEMDKKRKAHDMKNKEAIKLMEGEDYADMD</sequence>
<gene>
    <name evidence="11" type="ORF">IAB68_02310</name>
</gene>
<proteinExistence type="predicted"/>
<evidence type="ECO:0000259" key="10">
    <source>
        <dbReference type="Pfam" id="PF12705"/>
    </source>
</evidence>
<evidence type="ECO:0000313" key="11">
    <source>
        <dbReference type="EMBL" id="HIU40119.1"/>
    </source>
</evidence>
<dbReference type="AlphaFoldDB" id="A0A9D1LHN4"/>
<evidence type="ECO:0000256" key="9">
    <source>
        <dbReference type="ARBA" id="ARBA00023204"/>
    </source>
</evidence>
<evidence type="ECO:0000256" key="1">
    <source>
        <dbReference type="ARBA" id="ARBA00022722"/>
    </source>
</evidence>
<dbReference type="InterPro" id="IPR038726">
    <property type="entry name" value="PDDEXK_AddAB-type"/>
</dbReference>
<name>A0A9D1LHN4_9FIRM</name>
<keyword evidence="3" id="KW-0227">DNA damage</keyword>
<dbReference type="InterPro" id="IPR027417">
    <property type="entry name" value="P-loop_NTPase"/>
</dbReference>
<evidence type="ECO:0000256" key="5">
    <source>
        <dbReference type="ARBA" id="ARBA00022806"/>
    </source>
</evidence>
<accession>A0A9D1LHN4</accession>
<keyword evidence="2" id="KW-0547">Nucleotide-binding</keyword>
<organism evidence="11 12">
    <name type="scientific">Candidatus Aphodocola excrementigallinarum</name>
    <dbReference type="NCBI Taxonomy" id="2840670"/>
    <lineage>
        <taxon>Bacteria</taxon>
        <taxon>Bacillati</taxon>
        <taxon>Bacillota</taxon>
        <taxon>Bacilli</taxon>
        <taxon>Candidatus Aphodocola</taxon>
    </lineage>
</organism>
<dbReference type="PANTHER" id="PTHR30591">
    <property type="entry name" value="RECBCD ENZYME SUBUNIT RECC"/>
    <property type="match status" value="1"/>
</dbReference>
<protein>
    <submittedName>
        <fullName evidence="11">PD-(D/E)XK nuclease family protein</fullName>
    </submittedName>
</protein>
<dbReference type="GO" id="GO:0004527">
    <property type="term" value="F:exonuclease activity"/>
    <property type="evidence" value="ECO:0007669"/>
    <property type="project" value="UniProtKB-KW"/>
</dbReference>
<keyword evidence="4" id="KW-0378">Hydrolase</keyword>
<dbReference type="InterPro" id="IPR011604">
    <property type="entry name" value="PDDEXK-like_dom_sf"/>
</dbReference>
<reference evidence="11" key="1">
    <citation type="submission" date="2020-10" db="EMBL/GenBank/DDBJ databases">
        <authorList>
            <person name="Gilroy R."/>
        </authorList>
    </citation>
    <scope>NUCLEOTIDE SEQUENCE</scope>
    <source>
        <strain evidence="11">CHK193-30670</strain>
    </source>
</reference>
<dbReference type="GO" id="GO:0006310">
    <property type="term" value="P:DNA recombination"/>
    <property type="evidence" value="ECO:0007669"/>
    <property type="project" value="TreeGrafter"/>
</dbReference>
<dbReference type="PANTHER" id="PTHR30591:SF1">
    <property type="entry name" value="RECBCD ENZYME SUBUNIT RECC"/>
    <property type="match status" value="1"/>
</dbReference>
<dbReference type="GO" id="GO:0006281">
    <property type="term" value="P:DNA repair"/>
    <property type="evidence" value="ECO:0007669"/>
    <property type="project" value="UniProtKB-KW"/>
</dbReference>
<keyword evidence="1" id="KW-0540">Nuclease</keyword>
<evidence type="ECO:0000256" key="7">
    <source>
        <dbReference type="ARBA" id="ARBA00022840"/>
    </source>
</evidence>
<dbReference type="SUPFAM" id="SSF52540">
    <property type="entry name" value="P-loop containing nucleoside triphosphate hydrolases"/>
    <property type="match status" value="1"/>
</dbReference>
<evidence type="ECO:0000256" key="3">
    <source>
        <dbReference type="ARBA" id="ARBA00022763"/>
    </source>
</evidence>
<keyword evidence="7" id="KW-0067">ATP-binding</keyword>
<evidence type="ECO:0000256" key="6">
    <source>
        <dbReference type="ARBA" id="ARBA00022839"/>
    </source>
</evidence>
<dbReference type="EMBL" id="DVMT01000024">
    <property type="protein sequence ID" value="HIU40119.1"/>
    <property type="molecule type" value="Genomic_DNA"/>
</dbReference>
<dbReference type="GO" id="GO:0004386">
    <property type="term" value="F:helicase activity"/>
    <property type="evidence" value="ECO:0007669"/>
    <property type="project" value="UniProtKB-KW"/>
</dbReference>
<evidence type="ECO:0000313" key="12">
    <source>
        <dbReference type="Proteomes" id="UP000824074"/>
    </source>
</evidence>
<keyword evidence="9" id="KW-0234">DNA repair</keyword>
<keyword evidence="5" id="KW-0347">Helicase</keyword>
<evidence type="ECO:0000256" key="4">
    <source>
        <dbReference type="ARBA" id="ARBA00022801"/>
    </source>
</evidence>
<dbReference type="GO" id="GO:0005524">
    <property type="term" value="F:ATP binding"/>
    <property type="evidence" value="ECO:0007669"/>
    <property type="project" value="UniProtKB-KW"/>
</dbReference>
<dbReference type="Pfam" id="PF12705">
    <property type="entry name" value="PDDEXK_1"/>
    <property type="match status" value="1"/>
</dbReference>
<dbReference type="GO" id="GO:0003677">
    <property type="term" value="F:DNA binding"/>
    <property type="evidence" value="ECO:0007669"/>
    <property type="project" value="UniProtKB-KW"/>
</dbReference>
<keyword evidence="6" id="KW-0269">Exonuclease</keyword>
<evidence type="ECO:0000256" key="2">
    <source>
        <dbReference type="ARBA" id="ARBA00022741"/>
    </source>
</evidence>
<comment type="caution">
    <text evidence="11">The sequence shown here is derived from an EMBL/GenBank/DDBJ whole genome shotgun (WGS) entry which is preliminary data.</text>
</comment>
<feature type="domain" description="PD-(D/E)XK endonuclease-like" evidence="10">
    <location>
        <begin position="597"/>
        <end position="921"/>
    </location>
</feature>
<keyword evidence="8" id="KW-0238">DNA-binding</keyword>
<dbReference type="Proteomes" id="UP000824074">
    <property type="component" value="Unassembled WGS sequence"/>
</dbReference>
<reference evidence="11" key="2">
    <citation type="journal article" date="2021" name="PeerJ">
        <title>Extensive microbial diversity within the chicken gut microbiome revealed by metagenomics and culture.</title>
        <authorList>
            <person name="Gilroy R."/>
            <person name="Ravi A."/>
            <person name="Getino M."/>
            <person name="Pursley I."/>
            <person name="Horton D.L."/>
            <person name="Alikhan N.F."/>
            <person name="Baker D."/>
            <person name="Gharbi K."/>
            <person name="Hall N."/>
            <person name="Watson M."/>
            <person name="Adriaenssens E.M."/>
            <person name="Foster-Nyarko E."/>
            <person name="Jarju S."/>
            <person name="Secka A."/>
            <person name="Antonio M."/>
            <person name="Oren A."/>
            <person name="Chaudhuri R.R."/>
            <person name="La Ragione R."/>
            <person name="Hildebrand F."/>
            <person name="Pallen M.J."/>
        </authorList>
    </citation>
    <scope>NUCLEOTIDE SEQUENCE</scope>
    <source>
        <strain evidence="11">CHK193-30670</strain>
    </source>
</reference>
<dbReference type="Gene3D" id="3.90.320.10">
    <property type="match status" value="1"/>
</dbReference>
<evidence type="ECO:0000256" key="8">
    <source>
        <dbReference type="ARBA" id="ARBA00023125"/>
    </source>
</evidence>